<organism evidence="7 8">
    <name type="scientific">Clavibacter michiganensis</name>
    <dbReference type="NCBI Taxonomy" id="28447"/>
    <lineage>
        <taxon>Bacteria</taxon>
        <taxon>Bacillati</taxon>
        <taxon>Actinomycetota</taxon>
        <taxon>Actinomycetes</taxon>
        <taxon>Micrococcales</taxon>
        <taxon>Microbacteriaceae</taxon>
        <taxon>Clavibacter</taxon>
    </lineage>
</organism>
<proteinExistence type="predicted"/>
<dbReference type="CDD" id="cd03814">
    <property type="entry name" value="GT4-like"/>
    <property type="match status" value="1"/>
</dbReference>
<evidence type="ECO:0000313" key="7">
    <source>
        <dbReference type="EMBL" id="OUE08265.1"/>
    </source>
</evidence>
<feature type="domain" description="Glycosyl transferase family 1" evidence="5">
    <location>
        <begin position="200"/>
        <end position="353"/>
    </location>
</feature>
<dbReference type="InterPro" id="IPR028098">
    <property type="entry name" value="Glyco_trans_4-like_N"/>
</dbReference>
<evidence type="ECO:0000256" key="1">
    <source>
        <dbReference type="ARBA" id="ARBA00021292"/>
    </source>
</evidence>
<name>A0A251XRX0_9MICO</name>
<evidence type="ECO:0000256" key="4">
    <source>
        <dbReference type="SAM" id="MobiDB-lite"/>
    </source>
</evidence>
<evidence type="ECO:0000256" key="2">
    <source>
        <dbReference type="ARBA" id="ARBA00022676"/>
    </source>
</evidence>
<dbReference type="InterPro" id="IPR001296">
    <property type="entry name" value="Glyco_trans_1"/>
</dbReference>
<dbReference type="PANTHER" id="PTHR45947">
    <property type="entry name" value="SULFOQUINOVOSYL TRANSFERASE SQD2"/>
    <property type="match status" value="1"/>
</dbReference>
<dbReference type="Proteomes" id="UP000195106">
    <property type="component" value="Unassembled WGS sequence"/>
</dbReference>
<keyword evidence="3 7" id="KW-0808">Transferase</keyword>
<sequence length="397" mass="41654">MPSVGGMRVAVVSESFLPTVNGVTTSVCRVLEHLRDRGHEVLVIAPDAGAPAEFAGFRVHGVPAIAYRQFPVGIPSPHVLRLLADFAPDVLHAASPLFLGAQAIAAATRIETPSVAVFQTDVAGYARRNGLAATAPYVWRLVRWIHQGADLTLAPSSAAAADLAAAGVERVARWGRGVDLDRYHPRNRAMEDAVALRRRAAPGGETVVGYVGRIAPEKQLERLSALRGMPGVRFLVAGDGPGQASARRALAGMPVTWLGRVGGRELAAAYAAMDVFVHTGTEETFGQTVQEAHASGLPVVAPRAGGPIDLVDHGTDGFLFDPASPRDAHLRRLVDELAGSAPLRLRMGEAGRRAVLGRSWATVGDELVDHYGRAVSARRSALPTADPAGAGQVPVGA</sequence>
<dbReference type="Pfam" id="PF00534">
    <property type="entry name" value="Glycos_transf_1"/>
    <property type="match status" value="1"/>
</dbReference>
<accession>A0A251XRX0</accession>
<dbReference type="AlphaFoldDB" id="A0A251XRX0"/>
<dbReference type="GO" id="GO:0016758">
    <property type="term" value="F:hexosyltransferase activity"/>
    <property type="evidence" value="ECO:0007669"/>
    <property type="project" value="TreeGrafter"/>
</dbReference>
<dbReference type="Pfam" id="PF13439">
    <property type="entry name" value="Glyco_transf_4"/>
    <property type="match status" value="1"/>
</dbReference>
<reference evidence="7 8" key="1">
    <citation type="submission" date="2016-08" db="EMBL/GenBank/DDBJ databases">
        <title>Genome sequence of Clavibacter michiganensis spp. strain CASJ009.</title>
        <authorList>
            <person name="Thapa S.P."/>
            <person name="Coaker G."/>
        </authorList>
    </citation>
    <scope>NUCLEOTIDE SEQUENCE [LARGE SCALE GENOMIC DNA]</scope>
    <source>
        <strain evidence="7">CASJ009</strain>
    </source>
</reference>
<feature type="domain" description="Glycosyltransferase subfamily 4-like N-terminal" evidence="6">
    <location>
        <begin position="20"/>
        <end position="182"/>
    </location>
</feature>
<evidence type="ECO:0000259" key="6">
    <source>
        <dbReference type="Pfam" id="PF13439"/>
    </source>
</evidence>
<evidence type="ECO:0000259" key="5">
    <source>
        <dbReference type="Pfam" id="PF00534"/>
    </source>
</evidence>
<dbReference type="PANTHER" id="PTHR45947:SF3">
    <property type="entry name" value="SULFOQUINOVOSYL TRANSFERASE SQD2"/>
    <property type="match status" value="1"/>
</dbReference>
<feature type="region of interest" description="Disordered" evidence="4">
    <location>
        <begin position="378"/>
        <end position="397"/>
    </location>
</feature>
<dbReference type="GO" id="GO:1901137">
    <property type="term" value="P:carbohydrate derivative biosynthetic process"/>
    <property type="evidence" value="ECO:0007669"/>
    <property type="project" value="UniProtKB-ARBA"/>
</dbReference>
<dbReference type="InterPro" id="IPR050194">
    <property type="entry name" value="Glycosyltransferase_grp1"/>
</dbReference>
<comment type="caution">
    <text evidence="7">The sequence shown here is derived from an EMBL/GenBank/DDBJ whole genome shotgun (WGS) entry which is preliminary data.</text>
</comment>
<evidence type="ECO:0000256" key="3">
    <source>
        <dbReference type="ARBA" id="ARBA00022679"/>
    </source>
</evidence>
<dbReference type="Gene3D" id="3.40.50.2000">
    <property type="entry name" value="Glycogen Phosphorylase B"/>
    <property type="match status" value="2"/>
</dbReference>
<keyword evidence="2 7" id="KW-0328">Glycosyltransferase</keyword>
<dbReference type="EMBL" id="MDHJ01000001">
    <property type="protein sequence ID" value="OUE08265.1"/>
    <property type="molecule type" value="Genomic_DNA"/>
</dbReference>
<protein>
    <recommendedName>
        <fullName evidence="1">D-inositol 3-phosphate glycosyltransferase</fullName>
    </recommendedName>
</protein>
<evidence type="ECO:0000313" key="8">
    <source>
        <dbReference type="Proteomes" id="UP000195106"/>
    </source>
</evidence>
<gene>
    <name evidence="7" type="primary">mgtA</name>
    <name evidence="7" type="ORF">CMsap09_04900</name>
</gene>
<dbReference type="SUPFAM" id="SSF53756">
    <property type="entry name" value="UDP-Glycosyltransferase/glycogen phosphorylase"/>
    <property type="match status" value="1"/>
</dbReference>